<dbReference type="CDD" id="cd00158">
    <property type="entry name" value="RHOD"/>
    <property type="match status" value="1"/>
</dbReference>
<proteinExistence type="predicted"/>
<evidence type="ECO:0000313" key="2">
    <source>
        <dbReference type="EMBL" id="VAX12624.1"/>
    </source>
</evidence>
<dbReference type="Pfam" id="PF00581">
    <property type="entry name" value="Rhodanese"/>
    <property type="match status" value="1"/>
</dbReference>
<protein>
    <recommendedName>
        <fullName evidence="1">Rhodanese domain-containing protein</fullName>
    </recommendedName>
</protein>
<dbReference type="AlphaFoldDB" id="A0A3B1BLG8"/>
<gene>
    <name evidence="2" type="ORF">MNBD_GAMMA24-1418</name>
</gene>
<sequence length="122" mass="14029">MNKVELRRNLEDRSASMRVFMEIEVADLFSILEDDNNKIKLIDIRDMGEYDQGAIPGSENLPVHILAEKMGELDRNKTLVFYCQVGIRSAQICAWFLENGFKHVHNLRGGIYAWMQSGLRLA</sequence>
<dbReference type="EMBL" id="UOFZ01000057">
    <property type="protein sequence ID" value="VAX12624.1"/>
    <property type="molecule type" value="Genomic_DNA"/>
</dbReference>
<dbReference type="PANTHER" id="PTHR43031">
    <property type="entry name" value="FAD-DEPENDENT OXIDOREDUCTASE"/>
    <property type="match status" value="1"/>
</dbReference>
<dbReference type="PANTHER" id="PTHR43031:SF17">
    <property type="entry name" value="SULFURTRANSFERASE YTWF-RELATED"/>
    <property type="match status" value="1"/>
</dbReference>
<dbReference type="Gene3D" id="3.40.250.10">
    <property type="entry name" value="Rhodanese-like domain"/>
    <property type="match status" value="1"/>
</dbReference>
<name>A0A3B1BLG8_9ZZZZ</name>
<accession>A0A3B1BLG8</accession>
<dbReference type="InterPro" id="IPR036873">
    <property type="entry name" value="Rhodanese-like_dom_sf"/>
</dbReference>
<dbReference type="InterPro" id="IPR001763">
    <property type="entry name" value="Rhodanese-like_dom"/>
</dbReference>
<dbReference type="SMART" id="SM00450">
    <property type="entry name" value="RHOD"/>
    <property type="match status" value="1"/>
</dbReference>
<dbReference type="InterPro" id="IPR050229">
    <property type="entry name" value="GlpE_sulfurtransferase"/>
</dbReference>
<dbReference type="PROSITE" id="PS50206">
    <property type="entry name" value="RHODANESE_3"/>
    <property type="match status" value="1"/>
</dbReference>
<evidence type="ECO:0000259" key="1">
    <source>
        <dbReference type="PROSITE" id="PS50206"/>
    </source>
</evidence>
<organism evidence="2">
    <name type="scientific">hydrothermal vent metagenome</name>
    <dbReference type="NCBI Taxonomy" id="652676"/>
    <lineage>
        <taxon>unclassified sequences</taxon>
        <taxon>metagenomes</taxon>
        <taxon>ecological metagenomes</taxon>
    </lineage>
</organism>
<dbReference type="SUPFAM" id="SSF52821">
    <property type="entry name" value="Rhodanese/Cell cycle control phosphatase"/>
    <property type="match status" value="1"/>
</dbReference>
<feature type="domain" description="Rhodanese" evidence="1">
    <location>
        <begin position="35"/>
        <end position="122"/>
    </location>
</feature>
<reference evidence="2" key="1">
    <citation type="submission" date="2018-06" db="EMBL/GenBank/DDBJ databases">
        <authorList>
            <person name="Zhirakovskaya E."/>
        </authorList>
    </citation>
    <scope>NUCLEOTIDE SEQUENCE</scope>
</reference>